<accession>A0A4P6EJZ0</accession>
<keyword evidence="5" id="KW-0560">Oxidoreductase</keyword>
<dbReference type="PANTHER" id="PTHR42973:SF39">
    <property type="entry name" value="FAD-BINDING PCMH-TYPE DOMAIN-CONTAINING PROTEIN"/>
    <property type="match status" value="1"/>
</dbReference>
<gene>
    <name evidence="8" type="ORF">ET495_06145</name>
</gene>
<proteinExistence type="inferred from homology"/>
<dbReference type="PANTHER" id="PTHR42973">
    <property type="entry name" value="BINDING OXIDOREDUCTASE, PUTATIVE (AFU_ORTHOLOGUE AFUA_1G17690)-RELATED"/>
    <property type="match status" value="1"/>
</dbReference>
<dbReference type="Proteomes" id="UP000291758">
    <property type="component" value="Chromosome"/>
</dbReference>
<comment type="similarity">
    <text evidence="2">Belongs to the oxygen-dependent FAD-linked oxidoreductase family.</text>
</comment>
<dbReference type="InterPro" id="IPR016166">
    <property type="entry name" value="FAD-bd_PCMH"/>
</dbReference>
<comment type="cofactor">
    <cofactor evidence="1">
        <name>FAD</name>
        <dbReference type="ChEBI" id="CHEBI:57692"/>
    </cofactor>
</comment>
<dbReference type="PROSITE" id="PS51387">
    <property type="entry name" value="FAD_PCMH"/>
    <property type="match status" value="1"/>
</dbReference>
<evidence type="ECO:0000256" key="6">
    <source>
        <dbReference type="SAM" id="MobiDB-lite"/>
    </source>
</evidence>
<dbReference type="SUPFAM" id="SSF56176">
    <property type="entry name" value="FAD-binding/transporter-associated domain-like"/>
    <property type="match status" value="1"/>
</dbReference>
<evidence type="ECO:0000259" key="7">
    <source>
        <dbReference type="PROSITE" id="PS51387"/>
    </source>
</evidence>
<dbReference type="KEGG" id="xyl:ET495_06145"/>
<evidence type="ECO:0000256" key="5">
    <source>
        <dbReference type="ARBA" id="ARBA00023002"/>
    </source>
</evidence>
<keyword evidence="9" id="KW-1185">Reference proteome</keyword>
<keyword evidence="4" id="KW-0274">FAD</keyword>
<evidence type="ECO:0000256" key="4">
    <source>
        <dbReference type="ARBA" id="ARBA00022827"/>
    </source>
</evidence>
<dbReference type="AlphaFoldDB" id="A0A4P6EJZ0"/>
<dbReference type="OrthoDB" id="9775082at2"/>
<evidence type="ECO:0000256" key="1">
    <source>
        <dbReference type="ARBA" id="ARBA00001974"/>
    </source>
</evidence>
<sequence>MSRTADAILSPGERITMRGGRMPSPEAVQSTGSHEARAVEPGRDPASAARVAVTSAQDVVHALRHAASAGLRVTTTPPAGSGTLLLDLSAFDATTVSPADRTVRVGAGVRWNRLVASTAPHGLASLASEDRTRSAVAETLVGAVSPLARTFGLASDHVLCIDIVTPDGAVRAVTPEADPDLFSALRGGAAGLGVATGMILGVVPLDALQAGSWRFSPRPADAVADLLHRWRTWLVGLPESMSTRATVVACADGLALDLWFAHAGPRADGTALLEELREVLPAPAAVTVADVHRRGSRPHPNADAPRVGFVRGALLDALHPDAVDRLAEAVRAAPPGTCAEVRLRGGAMSRRAPVPGCVPGRRAAFSVRAVAAAQADADTLADALDPWATGGTSLDLDDPRDARTARALRVGWGEKAFSLLTALRGRLDPDGVLAAPWEPGPVSS</sequence>
<dbReference type="Gene3D" id="3.30.465.10">
    <property type="match status" value="1"/>
</dbReference>
<feature type="domain" description="FAD-binding PCMH-type" evidence="7">
    <location>
        <begin position="43"/>
        <end position="205"/>
    </location>
</feature>
<evidence type="ECO:0000313" key="9">
    <source>
        <dbReference type="Proteomes" id="UP000291758"/>
    </source>
</evidence>
<name>A0A4P6EJZ0_9MICO</name>
<dbReference type="GO" id="GO:0071949">
    <property type="term" value="F:FAD binding"/>
    <property type="evidence" value="ECO:0007669"/>
    <property type="project" value="InterPro"/>
</dbReference>
<dbReference type="InterPro" id="IPR036318">
    <property type="entry name" value="FAD-bd_PCMH-like_sf"/>
</dbReference>
<protein>
    <submittedName>
        <fullName evidence="8">FAD-binding oxidoreductase</fullName>
    </submittedName>
</protein>
<evidence type="ECO:0000313" key="8">
    <source>
        <dbReference type="EMBL" id="QAY62894.1"/>
    </source>
</evidence>
<keyword evidence="3" id="KW-0285">Flavoprotein</keyword>
<dbReference type="GO" id="GO:0016491">
    <property type="term" value="F:oxidoreductase activity"/>
    <property type="evidence" value="ECO:0007669"/>
    <property type="project" value="UniProtKB-KW"/>
</dbReference>
<evidence type="ECO:0000256" key="2">
    <source>
        <dbReference type="ARBA" id="ARBA00005466"/>
    </source>
</evidence>
<reference evidence="8 9" key="1">
    <citation type="submission" date="2019-01" db="EMBL/GenBank/DDBJ databases">
        <title>Genome sequencing of strain 2JSPR-7.</title>
        <authorList>
            <person name="Heo J."/>
            <person name="Kim S.-J."/>
            <person name="Kim J.-S."/>
            <person name="Hong S.-B."/>
            <person name="Kwon S.-W."/>
        </authorList>
    </citation>
    <scope>NUCLEOTIDE SEQUENCE [LARGE SCALE GENOMIC DNA]</scope>
    <source>
        <strain evidence="8 9">2JSPR-7</strain>
    </source>
</reference>
<dbReference type="InterPro" id="IPR006094">
    <property type="entry name" value="Oxid_FAD_bind_N"/>
</dbReference>
<evidence type="ECO:0000256" key="3">
    <source>
        <dbReference type="ARBA" id="ARBA00022630"/>
    </source>
</evidence>
<feature type="region of interest" description="Disordered" evidence="6">
    <location>
        <begin position="15"/>
        <end position="44"/>
    </location>
</feature>
<dbReference type="InterPro" id="IPR016169">
    <property type="entry name" value="FAD-bd_PCMH_sub2"/>
</dbReference>
<dbReference type="EMBL" id="CP035495">
    <property type="protein sequence ID" value="QAY62894.1"/>
    <property type="molecule type" value="Genomic_DNA"/>
</dbReference>
<dbReference type="Pfam" id="PF01565">
    <property type="entry name" value="FAD_binding_4"/>
    <property type="match status" value="1"/>
</dbReference>
<dbReference type="InterPro" id="IPR050416">
    <property type="entry name" value="FAD-linked_Oxidoreductase"/>
</dbReference>
<feature type="compositionally biased region" description="Basic and acidic residues" evidence="6">
    <location>
        <begin position="34"/>
        <end position="43"/>
    </location>
</feature>
<dbReference type="Gene3D" id="3.40.462.20">
    <property type="match status" value="1"/>
</dbReference>
<organism evidence="8 9">
    <name type="scientific">Xylanimonas allomyrinae</name>
    <dbReference type="NCBI Taxonomy" id="2509459"/>
    <lineage>
        <taxon>Bacteria</taxon>
        <taxon>Bacillati</taxon>
        <taxon>Actinomycetota</taxon>
        <taxon>Actinomycetes</taxon>
        <taxon>Micrococcales</taxon>
        <taxon>Promicromonosporaceae</taxon>
        <taxon>Xylanimonas</taxon>
    </lineage>
</organism>